<dbReference type="Gene3D" id="1.10.357.140">
    <property type="entry name" value="UbiA prenyltransferase"/>
    <property type="match status" value="1"/>
</dbReference>
<feature type="transmembrane region" description="Helical" evidence="14">
    <location>
        <begin position="314"/>
        <end position="335"/>
    </location>
</feature>
<evidence type="ECO:0000256" key="7">
    <source>
        <dbReference type="ARBA" id="ARBA00022989"/>
    </source>
</evidence>
<evidence type="ECO:0000256" key="2">
    <source>
        <dbReference type="ARBA" id="ARBA00004919"/>
    </source>
</evidence>
<dbReference type="GO" id="GO:0008495">
    <property type="term" value="F:protoheme IX farnesyltransferase activity"/>
    <property type="evidence" value="ECO:0007669"/>
    <property type="project" value="UniProtKB-UniRule"/>
</dbReference>
<evidence type="ECO:0000256" key="5">
    <source>
        <dbReference type="ARBA" id="ARBA00022679"/>
    </source>
</evidence>
<evidence type="ECO:0000256" key="9">
    <source>
        <dbReference type="ARBA" id="ARBA00023136"/>
    </source>
</evidence>
<evidence type="ECO:0000256" key="14">
    <source>
        <dbReference type="HAMAP-Rule" id="MF_00154"/>
    </source>
</evidence>
<dbReference type="NCBIfam" id="NF003349">
    <property type="entry name" value="PRK04375.1-2"/>
    <property type="match status" value="1"/>
</dbReference>
<dbReference type="Proteomes" id="UP000316609">
    <property type="component" value="Unassembled WGS sequence"/>
</dbReference>
<feature type="transmembrane region" description="Helical" evidence="14">
    <location>
        <begin position="211"/>
        <end position="231"/>
    </location>
</feature>
<dbReference type="GO" id="GO:0048034">
    <property type="term" value="P:heme O biosynthetic process"/>
    <property type="evidence" value="ECO:0007669"/>
    <property type="project" value="UniProtKB-UniRule"/>
</dbReference>
<evidence type="ECO:0000256" key="6">
    <source>
        <dbReference type="ARBA" id="ARBA00022692"/>
    </source>
</evidence>
<feature type="transmembrane region" description="Helical" evidence="14">
    <location>
        <begin position="158"/>
        <end position="179"/>
    </location>
</feature>
<keyword evidence="9 14" id="KW-0472">Membrane</keyword>
<accession>A0A538TNW5</accession>
<protein>
    <recommendedName>
        <fullName evidence="11 14">Protoheme IX farnesyltransferase</fullName>
        <ecNumber evidence="3 14">2.5.1.141</ecNumber>
    </recommendedName>
    <alternativeName>
        <fullName evidence="12 14">Heme B farnesyltransferase</fullName>
    </alternativeName>
    <alternativeName>
        <fullName evidence="10 14">Heme O synthase</fullName>
    </alternativeName>
</protein>
<evidence type="ECO:0000256" key="12">
    <source>
        <dbReference type="ARBA" id="ARBA00042475"/>
    </source>
</evidence>
<evidence type="ECO:0000313" key="17">
    <source>
        <dbReference type="Proteomes" id="UP000316609"/>
    </source>
</evidence>
<organism evidence="16 17">
    <name type="scientific">Eiseniibacteriota bacterium</name>
    <dbReference type="NCBI Taxonomy" id="2212470"/>
    <lineage>
        <taxon>Bacteria</taxon>
        <taxon>Candidatus Eiseniibacteriota</taxon>
    </lineage>
</organism>
<dbReference type="PROSITE" id="PS00943">
    <property type="entry name" value="UBIA"/>
    <property type="match status" value="1"/>
</dbReference>
<keyword evidence="7 14" id="KW-1133">Transmembrane helix</keyword>
<feature type="transmembrane region" description="Helical" evidence="14">
    <location>
        <begin position="65"/>
        <end position="84"/>
    </location>
</feature>
<evidence type="ECO:0000256" key="13">
    <source>
        <dbReference type="ARBA" id="ARBA00047690"/>
    </source>
</evidence>
<feature type="compositionally biased region" description="Basic and acidic residues" evidence="15">
    <location>
        <begin position="7"/>
        <end position="35"/>
    </location>
</feature>
<evidence type="ECO:0000256" key="10">
    <source>
        <dbReference type="ARBA" id="ARBA00030253"/>
    </source>
</evidence>
<keyword evidence="8 14" id="KW-0350">Heme biosynthesis</keyword>
<evidence type="ECO:0000256" key="11">
    <source>
        <dbReference type="ARBA" id="ARBA00040810"/>
    </source>
</evidence>
<comment type="pathway">
    <text evidence="2 14">Porphyrin-containing compound metabolism; heme O biosynthesis; heme O from protoheme: step 1/1.</text>
</comment>
<keyword evidence="4 14" id="KW-1003">Cell membrane</keyword>
<comment type="caution">
    <text evidence="16">The sequence shown here is derived from an EMBL/GenBank/DDBJ whole genome shotgun (WGS) entry which is preliminary data.</text>
</comment>
<evidence type="ECO:0000256" key="3">
    <source>
        <dbReference type="ARBA" id="ARBA00012292"/>
    </source>
</evidence>
<keyword evidence="5 14" id="KW-0808">Transferase</keyword>
<evidence type="ECO:0000256" key="4">
    <source>
        <dbReference type="ARBA" id="ARBA00022475"/>
    </source>
</evidence>
<name>A0A538TNW5_UNCEI</name>
<dbReference type="Pfam" id="PF01040">
    <property type="entry name" value="UbiA"/>
    <property type="match status" value="1"/>
</dbReference>
<dbReference type="NCBIfam" id="TIGR01473">
    <property type="entry name" value="cyoE_ctaB"/>
    <property type="match status" value="1"/>
</dbReference>
<feature type="transmembrane region" description="Helical" evidence="14">
    <location>
        <begin position="283"/>
        <end position="302"/>
    </location>
</feature>
<dbReference type="PANTHER" id="PTHR43448">
    <property type="entry name" value="PROTOHEME IX FARNESYLTRANSFERASE, MITOCHONDRIAL"/>
    <property type="match status" value="1"/>
</dbReference>
<feature type="transmembrane region" description="Helical" evidence="14">
    <location>
        <begin position="132"/>
        <end position="152"/>
    </location>
</feature>
<dbReference type="HAMAP" id="MF_00154">
    <property type="entry name" value="CyoE_CtaB"/>
    <property type="match status" value="1"/>
</dbReference>
<keyword evidence="6 14" id="KW-0812">Transmembrane</keyword>
<dbReference type="PANTHER" id="PTHR43448:SF7">
    <property type="entry name" value="4-HYDROXYBENZOATE SOLANESYLTRANSFERASE"/>
    <property type="match status" value="1"/>
</dbReference>
<evidence type="ECO:0000256" key="1">
    <source>
        <dbReference type="ARBA" id="ARBA00004651"/>
    </source>
</evidence>
<comment type="miscellaneous">
    <text evidence="14">Carbon 2 of the heme B porphyrin ring is defined according to the Fischer nomenclature.</text>
</comment>
<comment type="similarity">
    <text evidence="14">Belongs to the UbiA prenyltransferase family. Protoheme IX farnesyltransferase subfamily.</text>
</comment>
<evidence type="ECO:0000256" key="15">
    <source>
        <dbReference type="SAM" id="MobiDB-lite"/>
    </source>
</evidence>
<comment type="subcellular location">
    <subcellularLocation>
        <location evidence="1 14">Cell membrane</location>
        <topology evidence="1 14">Multi-pass membrane protein</topology>
    </subcellularLocation>
</comment>
<dbReference type="InterPro" id="IPR006369">
    <property type="entry name" value="Protohaem_IX_farnesylTrfase"/>
</dbReference>
<feature type="transmembrane region" description="Helical" evidence="14">
    <location>
        <begin position="186"/>
        <end position="205"/>
    </location>
</feature>
<sequence>MVALRRAPGDGDRDLGAAGDRHLPLGDAPGERADARGGGPVSATVARPAARRVALGYLELTKPRIVSLVVVTGLPALLMAAHGLPAPGVFWGALAGVALAAASAASFNHYVDRDIDAVMRRTRDRPLPSGLLAPYHAVALGVTLGALAWWVLVTWTQLLAAAIAMASIFYYAVVYSAWLKRRTPQNIVIGGGAGASAPLIAWAAVTGHVGLPAVLLAAIVFFWTPPHFWALSLYRRDDYLRANLPMLPVTHGEPETRRQIVIYTLALIPVSLALVPLRAAGPIYAIGSLALGAAFVHYALRLWRTGAIPHAVQLFRFSIVYLFVLFLVLTVDAAIGR</sequence>
<dbReference type="AlphaFoldDB" id="A0A538TNW5"/>
<reference evidence="16 17" key="1">
    <citation type="journal article" date="2019" name="Nat. Microbiol.">
        <title>Mediterranean grassland soil C-N compound turnover is dependent on rainfall and depth, and is mediated by genomically divergent microorganisms.</title>
        <authorList>
            <person name="Diamond S."/>
            <person name="Andeer P.F."/>
            <person name="Li Z."/>
            <person name="Crits-Christoph A."/>
            <person name="Burstein D."/>
            <person name="Anantharaman K."/>
            <person name="Lane K.R."/>
            <person name="Thomas B.C."/>
            <person name="Pan C."/>
            <person name="Northen T.R."/>
            <person name="Banfield J.F."/>
        </authorList>
    </citation>
    <scope>NUCLEOTIDE SEQUENCE [LARGE SCALE GENOMIC DNA]</scope>
    <source>
        <strain evidence="16">WS_8</strain>
    </source>
</reference>
<dbReference type="InterPro" id="IPR000537">
    <property type="entry name" value="UbiA_prenyltransferase"/>
</dbReference>
<feature type="transmembrane region" description="Helical" evidence="14">
    <location>
        <begin position="90"/>
        <end position="111"/>
    </location>
</feature>
<feature type="region of interest" description="Disordered" evidence="15">
    <location>
        <begin position="1"/>
        <end position="42"/>
    </location>
</feature>
<comment type="catalytic activity">
    <reaction evidence="13 14">
        <text>heme b + (2E,6E)-farnesyl diphosphate + H2O = Fe(II)-heme o + diphosphate</text>
        <dbReference type="Rhea" id="RHEA:28070"/>
        <dbReference type="ChEBI" id="CHEBI:15377"/>
        <dbReference type="ChEBI" id="CHEBI:33019"/>
        <dbReference type="ChEBI" id="CHEBI:60344"/>
        <dbReference type="ChEBI" id="CHEBI:60530"/>
        <dbReference type="ChEBI" id="CHEBI:175763"/>
        <dbReference type="EC" id="2.5.1.141"/>
    </reaction>
</comment>
<proteinExistence type="inferred from homology"/>
<dbReference type="GO" id="GO:0005886">
    <property type="term" value="C:plasma membrane"/>
    <property type="evidence" value="ECO:0007669"/>
    <property type="project" value="UniProtKB-SubCell"/>
</dbReference>
<feature type="transmembrane region" description="Helical" evidence="14">
    <location>
        <begin position="260"/>
        <end position="277"/>
    </location>
</feature>
<comment type="function">
    <text evidence="14">Converts heme B (protoheme IX) to heme O by substitution of the vinyl group on carbon 2 of heme B porphyrin ring with a hydroxyethyl farnesyl side group.</text>
</comment>
<dbReference type="EC" id="2.5.1.141" evidence="3 14"/>
<evidence type="ECO:0000256" key="8">
    <source>
        <dbReference type="ARBA" id="ARBA00023133"/>
    </source>
</evidence>
<gene>
    <name evidence="14" type="primary">ctaB</name>
    <name evidence="16" type="ORF">E6K78_07875</name>
</gene>
<dbReference type="EMBL" id="VBOY01000072">
    <property type="protein sequence ID" value="TMQ65323.1"/>
    <property type="molecule type" value="Genomic_DNA"/>
</dbReference>
<dbReference type="UniPathway" id="UPA00834">
    <property type="reaction ID" value="UER00712"/>
</dbReference>
<evidence type="ECO:0000313" key="16">
    <source>
        <dbReference type="EMBL" id="TMQ65323.1"/>
    </source>
</evidence>
<dbReference type="InterPro" id="IPR044878">
    <property type="entry name" value="UbiA_sf"/>
</dbReference>
<dbReference type="InterPro" id="IPR030470">
    <property type="entry name" value="UbiA_prenylTrfase_CS"/>
</dbReference>
<dbReference type="CDD" id="cd13957">
    <property type="entry name" value="PT_UbiA_Cox10"/>
    <property type="match status" value="1"/>
</dbReference>